<dbReference type="AlphaFoldDB" id="A0A0F9L9D2"/>
<comment type="caution">
    <text evidence="1">The sequence shown here is derived from an EMBL/GenBank/DDBJ whole genome shotgun (WGS) entry which is preliminary data.</text>
</comment>
<evidence type="ECO:0000313" key="1">
    <source>
        <dbReference type="EMBL" id="KKM91499.1"/>
    </source>
</evidence>
<name>A0A0F9L9D2_9ZZZZ</name>
<dbReference type="EMBL" id="LAZR01006524">
    <property type="protein sequence ID" value="KKM91499.1"/>
    <property type="molecule type" value="Genomic_DNA"/>
</dbReference>
<organism evidence="1">
    <name type="scientific">marine sediment metagenome</name>
    <dbReference type="NCBI Taxonomy" id="412755"/>
    <lineage>
        <taxon>unclassified sequences</taxon>
        <taxon>metagenomes</taxon>
        <taxon>ecological metagenomes</taxon>
    </lineage>
</organism>
<sequence length="51" mass="6446">MMELKLQLCDHCSNLKKRLYLDWDSWRFCWGCWAFYHDYKRPKPHIIEVKL</sequence>
<proteinExistence type="predicted"/>
<reference evidence="1" key="1">
    <citation type="journal article" date="2015" name="Nature">
        <title>Complex archaea that bridge the gap between prokaryotes and eukaryotes.</title>
        <authorList>
            <person name="Spang A."/>
            <person name="Saw J.H."/>
            <person name="Jorgensen S.L."/>
            <person name="Zaremba-Niedzwiedzka K."/>
            <person name="Martijn J."/>
            <person name="Lind A.E."/>
            <person name="van Eijk R."/>
            <person name="Schleper C."/>
            <person name="Guy L."/>
            <person name="Ettema T.J."/>
        </authorList>
    </citation>
    <scope>NUCLEOTIDE SEQUENCE</scope>
</reference>
<gene>
    <name evidence="1" type="ORF">LCGC14_1227930</name>
</gene>
<accession>A0A0F9L9D2</accession>
<protein>
    <submittedName>
        <fullName evidence="1">Uncharacterized protein</fullName>
    </submittedName>
</protein>